<comment type="caution">
    <text evidence="1">The sequence shown here is derived from an EMBL/GenBank/DDBJ whole genome shotgun (WGS) entry which is preliminary data.</text>
</comment>
<keyword evidence="2" id="KW-1185">Reference proteome</keyword>
<proteinExistence type="predicted"/>
<accession>A0A7V9YY20</accession>
<reference evidence="1 2" key="1">
    <citation type="submission" date="2020-07" db="EMBL/GenBank/DDBJ databases">
        <title>Genomic Encyclopedia of Type Strains, Phase IV (KMG-IV): sequencing the most valuable type-strain genomes for metagenomic binning, comparative biology and taxonomic classification.</title>
        <authorList>
            <person name="Goeker M."/>
        </authorList>
    </citation>
    <scope>NUCLEOTIDE SEQUENCE [LARGE SCALE GENOMIC DNA]</scope>
    <source>
        <strain evidence="1 2">DSM 25220</strain>
    </source>
</reference>
<dbReference type="EMBL" id="JACDUU010000001">
    <property type="protein sequence ID" value="MBA2870388.1"/>
    <property type="molecule type" value="Genomic_DNA"/>
</dbReference>
<sequence>MKQSSIELIKISQALDSTYTLLQQYDVATEGIKQIEVAKDAWKQAFTYVLSNTLKG</sequence>
<dbReference type="RefSeq" id="WP_181536110.1">
    <property type="nucleotide sequence ID" value="NZ_JACDUU010000001.1"/>
</dbReference>
<name>A0A7V9YY20_9BACL</name>
<organism evidence="1 2">
    <name type="scientific">[Anoxybacillus] calidus</name>
    <dbReference type="NCBI Taxonomy" id="575178"/>
    <lineage>
        <taxon>Bacteria</taxon>
        <taxon>Bacillati</taxon>
        <taxon>Bacillota</taxon>
        <taxon>Bacilli</taxon>
        <taxon>Bacillales</taxon>
        <taxon>Anoxybacillaceae</taxon>
        <taxon>Paranoxybacillus</taxon>
    </lineage>
</organism>
<dbReference type="AlphaFoldDB" id="A0A7V9YY20"/>
<gene>
    <name evidence="1" type="ORF">HNQ85_000646</name>
</gene>
<protein>
    <submittedName>
        <fullName evidence="1">Uncharacterized protein</fullName>
    </submittedName>
</protein>
<dbReference type="Proteomes" id="UP000580891">
    <property type="component" value="Unassembled WGS sequence"/>
</dbReference>
<evidence type="ECO:0000313" key="2">
    <source>
        <dbReference type="Proteomes" id="UP000580891"/>
    </source>
</evidence>
<evidence type="ECO:0000313" key="1">
    <source>
        <dbReference type="EMBL" id="MBA2870388.1"/>
    </source>
</evidence>